<protein>
    <submittedName>
        <fullName evidence="1">Uncharacterized protein</fullName>
    </submittedName>
</protein>
<proteinExistence type="predicted"/>
<evidence type="ECO:0000313" key="1">
    <source>
        <dbReference type="EMBL" id="KAI7942143.1"/>
    </source>
</evidence>
<keyword evidence="2" id="KW-1185">Reference proteome</keyword>
<dbReference type="EMBL" id="CM045876">
    <property type="protein sequence ID" value="KAI7942143.1"/>
    <property type="molecule type" value="Genomic_DNA"/>
</dbReference>
<gene>
    <name evidence="1" type="ORF">MJO28_012170</name>
</gene>
<reference evidence="2" key="1">
    <citation type="journal article" date="2018" name="BMC Genomics">
        <title>Genomic insights into host adaptation between the wheat stripe rust pathogen (Puccinia striiformis f. sp. tritici) and the barley stripe rust pathogen (Puccinia striiformis f. sp. hordei).</title>
        <authorList>
            <person name="Xia C."/>
            <person name="Wang M."/>
            <person name="Yin C."/>
            <person name="Cornejo O.E."/>
            <person name="Hulbert S.H."/>
            <person name="Chen X."/>
        </authorList>
    </citation>
    <scope>NUCLEOTIDE SEQUENCE [LARGE SCALE GENOMIC DNA]</scope>
    <source>
        <strain evidence="2">93-210</strain>
    </source>
</reference>
<organism evidence="1 2">
    <name type="scientific">Puccinia striiformis f. sp. tritici</name>
    <dbReference type="NCBI Taxonomy" id="168172"/>
    <lineage>
        <taxon>Eukaryota</taxon>
        <taxon>Fungi</taxon>
        <taxon>Dikarya</taxon>
        <taxon>Basidiomycota</taxon>
        <taxon>Pucciniomycotina</taxon>
        <taxon>Pucciniomycetes</taxon>
        <taxon>Pucciniales</taxon>
        <taxon>Pucciniaceae</taxon>
        <taxon>Puccinia</taxon>
    </lineage>
</organism>
<dbReference type="Proteomes" id="UP001060170">
    <property type="component" value="Chromosome 12"/>
</dbReference>
<name>A0ACC0DZ75_9BASI</name>
<sequence>MMIMACTNGNDGYPCQAEFNRRMEHYIVRKKRSERTVVSEGELAIIYHLLSDPAAMRAEADVSHRTWVKKTFMLKSFVNGTFVCHKDKGQSIAQPVASKEKMYFILKQAHASEGHGGRDKTAKAVKKTHSFIRKGLICLFLEVCPTCRARNDAVKKDKLANAQNANEAASPLSHLESASSIDSWDQSSSQLHALHSANPYQSSSFHPTSPLYPLEDAQRLTIPVLSTALRRAPSHGVVGTLFPDPGNSHARSHTFPNLDLSYHLPQDQFGQSPVGYASPSPLLSAVGSQVGSQVGSHAGSQVGSVYESYNTDHLNELTTALQQQSFCAPIFSVQVDAPAHESGLPGHEFFLDDQAYYNLQQPQHQHQTSSDAQNSPGSSSNLYDPINVPYLLTSQPDNLYQSSSAPTQFASFSHLASGSQHDRSASNSSVQAHGDNYNKNQMSTVGSTASLEFHSYDPMSSYNPADSGLPDSFAPIPPQDTQRRSFQDKNHKHLSLQTIDTSQDIQGNFRNNNHDSGSYSGPSTAGSMWTTAEDMSTPLLTGDFHDLMSSLSAPAENLRRDDSQVLNF</sequence>
<comment type="caution">
    <text evidence="1">The sequence shown here is derived from an EMBL/GenBank/DDBJ whole genome shotgun (WGS) entry which is preliminary data.</text>
</comment>
<evidence type="ECO:0000313" key="2">
    <source>
        <dbReference type="Proteomes" id="UP001060170"/>
    </source>
</evidence>
<reference evidence="2" key="2">
    <citation type="journal article" date="2018" name="Mol. Plant Microbe Interact.">
        <title>Genome sequence resources for the wheat stripe rust pathogen (Puccinia striiformis f. sp. tritici) and the barley stripe rust pathogen (Puccinia striiformis f. sp. hordei).</title>
        <authorList>
            <person name="Xia C."/>
            <person name="Wang M."/>
            <person name="Yin C."/>
            <person name="Cornejo O.E."/>
            <person name="Hulbert S.H."/>
            <person name="Chen X."/>
        </authorList>
    </citation>
    <scope>NUCLEOTIDE SEQUENCE [LARGE SCALE GENOMIC DNA]</scope>
    <source>
        <strain evidence="2">93-210</strain>
    </source>
</reference>
<reference evidence="1 2" key="3">
    <citation type="journal article" date="2022" name="Microbiol. Spectr.">
        <title>Folding features and dynamics of 3D genome architecture in plant fungal pathogens.</title>
        <authorList>
            <person name="Xia C."/>
        </authorList>
    </citation>
    <scope>NUCLEOTIDE SEQUENCE [LARGE SCALE GENOMIC DNA]</scope>
    <source>
        <strain evidence="1 2">93-210</strain>
    </source>
</reference>
<accession>A0ACC0DZ75</accession>